<name>A0A0S6VTR1_9BACT</name>
<sequence length="356" mass="40175">MPIKKILTSANFPKSLCLTLLIISVIETGVYLHARQIPAEVDKLLEQRFYPPNRIPALEESIIQWQVYHAMSAEEEIDILLLGDSSSLMGLRPKIIQKQTGLTAWGIGTLDYTGTPGNVDILETYLQRRPAPKILVYHIISWSFNLSEADLQRFGYLERLRTWMATGLQTTTASTSSGFALPSMRYRRNAQQLLTTFSTKDKEEWLNAPRGPYPSDNEIRQTLLKNQGAMTEVVHEDEVNHPRDLRGYLRIDPSLIDDIRRLMAICEQRSIQLVIVANPLPESGATPENLAGLAALETQLRDLSKGQPHVTLFAPFTRVYPVALCASYNHLTEEGAKQNSRELSDWLLPRLAKLAQ</sequence>
<dbReference type="STRING" id="1499966.U14_02180"/>
<keyword evidence="2" id="KW-1185">Reference proteome</keyword>
<dbReference type="HOGENOM" id="CLU_777694_0_0_0"/>
<reference evidence="1" key="1">
    <citation type="journal article" date="2015" name="PeerJ">
        <title>First genomic representation of candidate bacterial phylum KSB3 points to enhanced environmental sensing as a trigger of wastewater bulking.</title>
        <authorList>
            <person name="Sekiguchi Y."/>
            <person name="Ohashi A."/>
            <person name="Parks D.H."/>
            <person name="Yamauchi T."/>
            <person name="Tyson G.W."/>
            <person name="Hugenholtz P."/>
        </authorList>
    </citation>
    <scope>NUCLEOTIDE SEQUENCE [LARGE SCALE GENOMIC DNA]</scope>
</reference>
<dbReference type="Proteomes" id="UP000030700">
    <property type="component" value="Unassembled WGS sequence"/>
</dbReference>
<dbReference type="EMBL" id="DF820456">
    <property type="protein sequence ID" value="GAK50938.1"/>
    <property type="molecule type" value="Genomic_DNA"/>
</dbReference>
<dbReference type="AlphaFoldDB" id="A0A0S6VTR1"/>
<gene>
    <name evidence="1" type="ORF">U14_02180</name>
</gene>
<evidence type="ECO:0000313" key="2">
    <source>
        <dbReference type="Proteomes" id="UP000030700"/>
    </source>
</evidence>
<organism evidence="1">
    <name type="scientific">Candidatus Moduliflexus flocculans</name>
    <dbReference type="NCBI Taxonomy" id="1499966"/>
    <lineage>
        <taxon>Bacteria</taxon>
        <taxon>Candidatus Moduliflexota</taxon>
        <taxon>Candidatus Moduliflexia</taxon>
        <taxon>Candidatus Moduliflexales</taxon>
        <taxon>Candidatus Moduliflexaceae</taxon>
    </lineage>
</organism>
<evidence type="ECO:0000313" key="1">
    <source>
        <dbReference type="EMBL" id="GAK50938.1"/>
    </source>
</evidence>
<accession>A0A0S6VTR1</accession>
<proteinExistence type="predicted"/>
<protein>
    <submittedName>
        <fullName evidence="1">Uncharacterized protein</fullName>
    </submittedName>
</protein>